<evidence type="ECO:0000313" key="6">
    <source>
        <dbReference type="Proteomes" id="UP000662873"/>
    </source>
</evidence>
<dbReference type="AlphaFoldDB" id="A0A809S537"/>
<dbReference type="PANTHER" id="PTHR30308:SF2">
    <property type="entry name" value="SSRA-BINDING PROTEIN"/>
    <property type="match status" value="1"/>
</dbReference>
<dbReference type="PROSITE" id="PS01317">
    <property type="entry name" value="SSRP"/>
    <property type="match status" value="1"/>
</dbReference>
<comment type="similarity">
    <text evidence="3">Belongs to the SmpB family.</text>
</comment>
<keyword evidence="5" id="KW-0238">DNA-binding</keyword>
<dbReference type="EMBL" id="AP021858">
    <property type="protein sequence ID" value="BBO23916.1"/>
    <property type="molecule type" value="Genomic_DNA"/>
</dbReference>
<dbReference type="KEGG" id="npy:NPRO_15110"/>
<dbReference type="NCBIfam" id="NF003843">
    <property type="entry name" value="PRK05422.1"/>
    <property type="match status" value="1"/>
</dbReference>
<reference evidence="5" key="1">
    <citation type="journal article" name="DNA Res.">
        <title>The physiological potential of anammox bacteria as revealed by their core genome structure.</title>
        <authorList>
            <person name="Okubo T."/>
            <person name="Toyoda A."/>
            <person name="Fukuhara K."/>
            <person name="Uchiyama I."/>
            <person name="Harigaya Y."/>
            <person name="Kuroiwa M."/>
            <person name="Suzuki T."/>
            <person name="Murakami Y."/>
            <person name="Suwa Y."/>
            <person name="Takami H."/>
        </authorList>
    </citation>
    <scope>NUCLEOTIDE SEQUENCE</scope>
    <source>
        <strain evidence="5">317325-2</strain>
    </source>
</reference>
<dbReference type="NCBIfam" id="TIGR00086">
    <property type="entry name" value="smpB"/>
    <property type="match status" value="1"/>
</dbReference>
<gene>
    <name evidence="3" type="primary">smpB</name>
    <name evidence="5" type="ORF">NPRO_15110</name>
</gene>
<dbReference type="Proteomes" id="UP000662873">
    <property type="component" value="Chromosome"/>
</dbReference>
<dbReference type="GO" id="GO:0005829">
    <property type="term" value="C:cytosol"/>
    <property type="evidence" value="ECO:0007669"/>
    <property type="project" value="TreeGrafter"/>
</dbReference>
<dbReference type="GO" id="GO:0003723">
    <property type="term" value="F:RNA binding"/>
    <property type="evidence" value="ECO:0007669"/>
    <property type="project" value="UniProtKB-UniRule"/>
</dbReference>
<evidence type="ECO:0000313" key="5">
    <source>
        <dbReference type="EMBL" id="BBO23916.1"/>
    </source>
</evidence>
<protein>
    <recommendedName>
        <fullName evidence="3">SsrA-binding protein</fullName>
    </recommendedName>
    <alternativeName>
        <fullName evidence="3">Small protein B</fullName>
    </alternativeName>
</protein>
<dbReference type="PANTHER" id="PTHR30308">
    <property type="entry name" value="TMRNA-BINDING COMPONENT OF TRANS-TRANSLATION TAGGING COMPLEX"/>
    <property type="match status" value="1"/>
</dbReference>
<feature type="region of interest" description="Disordered" evidence="4">
    <location>
        <begin position="140"/>
        <end position="160"/>
    </location>
</feature>
<dbReference type="HAMAP" id="MF_00023">
    <property type="entry name" value="SmpB"/>
    <property type="match status" value="1"/>
</dbReference>
<dbReference type="GO" id="GO:0070929">
    <property type="term" value="P:trans-translation"/>
    <property type="evidence" value="ECO:0007669"/>
    <property type="project" value="UniProtKB-UniRule"/>
</dbReference>
<evidence type="ECO:0000256" key="4">
    <source>
        <dbReference type="SAM" id="MobiDB-lite"/>
    </source>
</evidence>
<name>A0A809S537_9BACT</name>
<accession>A0A809S537</accession>
<proteinExistence type="inferred from homology"/>
<evidence type="ECO:0000256" key="3">
    <source>
        <dbReference type="HAMAP-Rule" id="MF_00023"/>
    </source>
</evidence>
<evidence type="ECO:0000256" key="1">
    <source>
        <dbReference type="ARBA" id="ARBA00022490"/>
    </source>
</evidence>
<dbReference type="Pfam" id="PF01668">
    <property type="entry name" value="SmpB"/>
    <property type="match status" value="1"/>
</dbReference>
<sequence length="160" mass="18710">MSGKAKAKSEPAGPKAIENRRSRHDYEFVETFEAGIALVGSEVKSLYLGRANLTDAYCKVENGELWLHEFDIEPYKFSTAYSPPRRRERKLLMHRKEIDTLERKVQEKGLALIPFKVYFKNGRAKVALALARGKRQYDKRKQIADREQRREVERLQGRRK</sequence>
<comment type="subcellular location">
    <subcellularLocation>
        <location evidence="3">Cytoplasm</location>
    </subcellularLocation>
    <text evidence="3">The tmRNA-SmpB complex associates with stalled 70S ribosomes.</text>
</comment>
<dbReference type="InterPro" id="IPR020081">
    <property type="entry name" value="SsrA-bd_prot_CS"/>
</dbReference>
<dbReference type="Gene3D" id="2.40.280.10">
    <property type="match status" value="1"/>
</dbReference>
<comment type="function">
    <text evidence="3">Required for rescue of stalled ribosomes mediated by trans-translation. Binds to transfer-messenger RNA (tmRNA), required for stable association of tmRNA with ribosomes. tmRNA and SmpB together mimic tRNA shape, replacing the anticodon stem-loop with SmpB. tmRNA is encoded by the ssrA gene; the 2 termini fold to resemble tRNA(Ala) and it encodes a 'tag peptide', a short internal open reading frame. During trans-translation Ala-aminoacylated tmRNA acts like a tRNA, entering the A-site of stalled ribosomes, displacing the stalled mRNA. The ribosome then switches to translate the ORF on the tmRNA; the nascent peptide is terminated with the 'tag peptide' encoded by the tmRNA and targeted for degradation. The ribosome is freed to recommence translation, which seems to be the essential function of trans-translation.</text>
</comment>
<dbReference type="SUPFAM" id="SSF74982">
    <property type="entry name" value="Small protein B (SmpB)"/>
    <property type="match status" value="1"/>
</dbReference>
<dbReference type="InterPro" id="IPR023620">
    <property type="entry name" value="SmpB"/>
</dbReference>
<keyword evidence="2 3" id="KW-0694">RNA-binding</keyword>
<dbReference type="CDD" id="cd09294">
    <property type="entry name" value="SmpB"/>
    <property type="match status" value="1"/>
</dbReference>
<dbReference type="GO" id="GO:0070930">
    <property type="term" value="P:trans-translation-dependent protein tagging"/>
    <property type="evidence" value="ECO:0007669"/>
    <property type="project" value="TreeGrafter"/>
</dbReference>
<dbReference type="InterPro" id="IPR000037">
    <property type="entry name" value="SsrA-bd_prot"/>
</dbReference>
<keyword evidence="1 3" id="KW-0963">Cytoplasm</keyword>
<organism evidence="5 6">
    <name type="scientific">Candidatus Nitrosymbiomonas proteolyticus</name>
    <dbReference type="NCBI Taxonomy" id="2608984"/>
    <lineage>
        <taxon>Bacteria</taxon>
        <taxon>Bacillati</taxon>
        <taxon>Armatimonadota</taxon>
        <taxon>Armatimonadota incertae sedis</taxon>
        <taxon>Candidatus Nitrosymbiomonas</taxon>
    </lineage>
</organism>
<evidence type="ECO:0000256" key="2">
    <source>
        <dbReference type="ARBA" id="ARBA00022884"/>
    </source>
</evidence>
<dbReference type="GO" id="GO:0003677">
    <property type="term" value="F:DNA binding"/>
    <property type="evidence" value="ECO:0007669"/>
    <property type="project" value="UniProtKB-KW"/>
</dbReference>